<sequence>MHQPITGPAVERLSEPTEPNTAGPERVLTNTGLDQLVETTAKELPDHESVTVSSEPVVVLGR</sequence>
<organism evidence="2 3">
    <name type="scientific">Streptomyces lacrimifluminis</name>
    <dbReference type="NCBI Taxonomy" id="1500077"/>
    <lineage>
        <taxon>Bacteria</taxon>
        <taxon>Bacillati</taxon>
        <taxon>Actinomycetota</taxon>
        <taxon>Actinomycetes</taxon>
        <taxon>Kitasatosporales</taxon>
        <taxon>Streptomycetaceae</taxon>
        <taxon>Streptomyces</taxon>
    </lineage>
</organism>
<dbReference type="AlphaFoldDB" id="A0A917UJU9"/>
<dbReference type="EMBL" id="BMMU01000035">
    <property type="protein sequence ID" value="GGJ62765.1"/>
    <property type="molecule type" value="Genomic_DNA"/>
</dbReference>
<protein>
    <submittedName>
        <fullName evidence="2">Uncharacterized protein</fullName>
    </submittedName>
</protein>
<dbReference type="Proteomes" id="UP000625682">
    <property type="component" value="Unassembled WGS sequence"/>
</dbReference>
<name>A0A917UJU9_9ACTN</name>
<keyword evidence="3" id="KW-1185">Reference proteome</keyword>
<evidence type="ECO:0000313" key="2">
    <source>
        <dbReference type="EMBL" id="GGJ62765.1"/>
    </source>
</evidence>
<evidence type="ECO:0000256" key="1">
    <source>
        <dbReference type="SAM" id="MobiDB-lite"/>
    </source>
</evidence>
<feature type="region of interest" description="Disordered" evidence="1">
    <location>
        <begin position="1"/>
        <end position="29"/>
    </location>
</feature>
<proteinExistence type="predicted"/>
<reference evidence="2" key="1">
    <citation type="journal article" date="2014" name="Int. J. Syst. Evol. Microbiol.">
        <title>Complete genome sequence of Corynebacterium casei LMG S-19264T (=DSM 44701T), isolated from a smear-ripened cheese.</title>
        <authorList>
            <consortium name="US DOE Joint Genome Institute (JGI-PGF)"/>
            <person name="Walter F."/>
            <person name="Albersmeier A."/>
            <person name="Kalinowski J."/>
            <person name="Ruckert C."/>
        </authorList>
    </citation>
    <scope>NUCLEOTIDE SEQUENCE</scope>
    <source>
        <strain evidence="2">CGMCC 4.7272</strain>
    </source>
</reference>
<evidence type="ECO:0000313" key="3">
    <source>
        <dbReference type="Proteomes" id="UP000625682"/>
    </source>
</evidence>
<gene>
    <name evidence="2" type="ORF">GCM10012282_70010</name>
</gene>
<comment type="caution">
    <text evidence="2">The sequence shown here is derived from an EMBL/GenBank/DDBJ whole genome shotgun (WGS) entry which is preliminary data.</text>
</comment>
<reference evidence="2" key="2">
    <citation type="submission" date="2020-09" db="EMBL/GenBank/DDBJ databases">
        <authorList>
            <person name="Sun Q."/>
            <person name="Zhou Y."/>
        </authorList>
    </citation>
    <scope>NUCLEOTIDE SEQUENCE</scope>
    <source>
        <strain evidence="2">CGMCC 4.7272</strain>
    </source>
</reference>
<accession>A0A917UJU9</accession>